<name>A0A381WE20_9ZZZZ</name>
<proteinExistence type="predicted"/>
<dbReference type="AlphaFoldDB" id="A0A381WE20"/>
<sequence length="132" mass="15105">MGVKKVEVYFLINLGAILSLFAIEGELGEYMRRQDDILLEVAKDKLESMVTIDNINSLHSDSLYKFTFDLQGEYEKNSVQVKTKFTLNDTSVNDVEYDVMADALLIDGSYVAELPLSKFDVYQDKRFDVELN</sequence>
<accession>A0A381WE20</accession>
<dbReference type="EMBL" id="UINC01011361">
    <property type="protein sequence ID" value="SVA50183.1"/>
    <property type="molecule type" value="Genomic_DNA"/>
</dbReference>
<organism evidence="1">
    <name type="scientific">marine metagenome</name>
    <dbReference type="NCBI Taxonomy" id="408172"/>
    <lineage>
        <taxon>unclassified sequences</taxon>
        <taxon>metagenomes</taxon>
        <taxon>ecological metagenomes</taxon>
    </lineage>
</organism>
<reference evidence="1" key="1">
    <citation type="submission" date="2018-05" db="EMBL/GenBank/DDBJ databases">
        <authorList>
            <person name="Lanie J.A."/>
            <person name="Ng W.-L."/>
            <person name="Kazmierczak K.M."/>
            <person name="Andrzejewski T.M."/>
            <person name="Davidsen T.M."/>
            <person name="Wayne K.J."/>
            <person name="Tettelin H."/>
            <person name="Glass J.I."/>
            <person name="Rusch D."/>
            <person name="Podicherti R."/>
            <person name="Tsui H.-C.T."/>
            <person name="Winkler M.E."/>
        </authorList>
    </citation>
    <scope>NUCLEOTIDE SEQUENCE</scope>
</reference>
<protein>
    <submittedName>
        <fullName evidence="1">Uncharacterized protein</fullName>
    </submittedName>
</protein>
<gene>
    <name evidence="1" type="ORF">METZ01_LOCUS103037</name>
</gene>
<feature type="non-terminal residue" evidence="1">
    <location>
        <position position="132"/>
    </location>
</feature>
<evidence type="ECO:0000313" key="1">
    <source>
        <dbReference type="EMBL" id="SVA50183.1"/>
    </source>
</evidence>